<dbReference type="InterPro" id="IPR053231">
    <property type="entry name" value="GPCR_LN-TM7"/>
</dbReference>
<dbReference type="PANTHER" id="PTHR45902:SF1">
    <property type="entry name" value="LATROPHILIN RECEPTOR-LIKE PROTEIN A"/>
    <property type="match status" value="1"/>
</dbReference>
<dbReference type="Proteomes" id="UP000683360">
    <property type="component" value="Unassembled WGS sequence"/>
</dbReference>
<gene>
    <name evidence="2" type="ORF">MEDL_59439</name>
</gene>
<dbReference type="AlphaFoldDB" id="A0A8S3UUP9"/>
<evidence type="ECO:0000313" key="2">
    <source>
        <dbReference type="EMBL" id="CAG2247539.1"/>
    </source>
</evidence>
<sequence>MMVFIGDFVVIGGIQEMRYTTSMVPNNSTIYTSGVFPSGEEYRTELAMGNRSSIQDALLLNTSYMSPDIVFKLRGSPETNRVLNTGNQSELQQLISTITLDERPRDVSVNRFDRSTDTTKNNIIEQNSTSNPKQYSSLNSKTEIEELVSLDLCRQYSSCEHVSNMTFKICHCDALCILYNDCCYNADIPDDSTVSKDLLFDCISPMLTSWMTGIKGYKVVKTCPKDLINTEIDIKCQSDDIFLFGPWVITDSNIVFKNRFCAKCNNASNYNSFDIKFTNAKDTAKQNTPSIVLAALQDIYKERGKNSLVVEFIPPVAANLRQCVVTRNPKNESKHCLIYYTSPVMATNNKENAIVRNAFCIDRNILFCVVLE</sequence>
<evidence type="ECO:0008006" key="4">
    <source>
        <dbReference type="Google" id="ProtNLM"/>
    </source>
</evidence>
<accession>A0A8S3UUP9</accession>
<evidence type="ECO:0000313" key="3">
    <source>
        <dbReference type="Proteomes" id="UP000683360"/>
    </source>
</evidence>
<dbReference type="OrthoDB" id="6120144at2759"/>
<protein>
    <recommendedName>
        <fullName evidence="4">SMB domain-containing protein</fullName>
    </recommendedName>
</protein>
<name>A0A8S3UUP9_MYTED</name>
<comment type="caution">
    <text evidence="2">The sequence shown here is derived from an EMBL/GenBank/DDBJ whole genome shotgun (WGS) entry which is preliminary data.</text>
</comment>
<organism evidence="2 3">
    <name type="scientific">Mytilus edulis</name>
    <name type="common">Blue mussel</name>
    <dbReference type="NCBI Taxonomy" id="6550"/>
    <lineage>
        <taxon>Eukaryota</taxon>
        <taxon>Metazoa</taxon>
        <taxon>Spiralia</taxon>
        <taxon>Lophotrochozoa</taxon>
        <taxon>Mollusca</taxon>
        <taxon>Bivalvia</taxon>
        <taxon>Autobranchia</taxon>
        <taxon>Pteriomorphia</taxon>
        <taxon>Mytilida</taxon>
        <taxon>Mytiloidea</taxon>
        <taxon>Mytilidae</taxon>
        <taxon>Mytilinae</taxon>
        <taxon>Mytilus</taxon>
    </lineage>
</organism>
<dbReference type="PANTHER" id="PTHR45902">
    <property type="entry name" value="LATROPHILIN RECEPTOR-LIKE PROTEIN A"/>
    <property type="match status" value="1"/>
</dbReference>
<evidence type="ECO:0000256" key="1">
    <source>
        <dbReference type="SAM" id="MobiDB-lite"/>
    </source>
</evidence>
<reference evidence="2" key="1">
    <citation type="submission" date="2021-03" db="EMBL/GenBank/DDBJ databases">
        <authorList>
            <person name="Bekaert M."/>
        </authorList>
    </citation>
    <scope>NUCLEOTIDE SEQUENCE</scope>
</reference>
<feature type="region of interest" description="Disordered" evidence="1">
    <location>
        <begin position="118"/>
        <end position="137"/>
    </location>
</feature>
<dbReference type="EMBL" id="CAJPWZ010002908">
    <property type="protein sequence ID" value="CAG2247539.1"/>
    <property type="molecule type" value="Genomic_DNA"/>
</dbReference>
<keyword evidence="3" id="KW-1185">Reference proteome</keyword>
<proteinExistence type="predicted"/>